<accession>A0AAU7FL19</accession>
<name>A0AAU7FL19_9BACI</name>
<evidence type="ECO:0000313" key="2">
    <source>
        <dbReference type="EMBL" id="XBM04744.1"/>
    </source>
</evidence>
<keyword evidence="1" id="KW-0472">Membrane</keyword>
<feature type="transmembrane region" description="Helical" evidence="1">
    <location>
        <begin position="176"/>
        <end position="205"/>
    </location>
</feature>
<keyword evidence="1" id="KW-0812">Transmembrane</keyword>
<feature type="transmembrane region" description="Helical" evidence="1">
    <location>
        <begin position="217"/>
        <end position="248"/>
    </location>
</feature>
<keyword evidence="1" id="KW-1133">Transmembrane helix</keyword>
<proteinExistence type="predicted"/>
<dbReference type="EMBL" id="CP157353">
    <property type="protein sequence ID" value="XBM04744.1"/>
    <property type="molecule type" value="Genomic_DNA"/>
</dbReference>
<reference evidence="2" key="1">
    <citation type="submission" date="2024-05" db="EMBL/GenBank/DDBJ databases">
        <authorList>
            <person name="Liu Z."/>
        </authorList>
    </citation>
    <scope>NUCLEOTIDE SEQUENCE</scope>
    <source>
        <strain evidence="2">BS1807G30</strain>
    </source>
</reference>
<organism evidence="2">
    <name type="scientific">Bacillus sp. BS1807G30</name>
    <dbReference type="NCBI Taxonomy" id="3153756"/>
    <lineage>
        <taxon>Bacteria</taxon>
        <taxon>Bacillati</taxon>
        <taxon>Bacillota</taxon>
        <taxon>Bacilli</taxon>
        <taxon>Bacillales</taxon>
        <taxon>Bacillaceae</taxon>
        <taxon>Bacillus</taxon>
    </lineage>
</organism>
<protein>
    <submittedName>
        <fullName evidence="2">Uncharacterized protein</fullName>
    </submittedName>
</protein>
<evidence type="ECO:0000256" key="1">
    <source>
        <dbReference type="SAM" id="Phobius"/>
    </source>
</evidence>
<sequence>MIEINDQKQYVNPGVLPSFFKDVEIIGPAHLEIPKYRESHANITEGKVNFDYTAKDSPGLLATKEVRKTYQTSDYKKIKEMQKIAAADILPLRENLKQHGDQAWIKVEKDGKQFYMCWTQKASMWAFPENVKKISTPNGETKYLHVVQFGTYSASTGIAGIQAYNLEADVLLEASAISLLVAIAMAGLVNSAVGYTISVLSLLLVEAAAKLGIEEAAFMVPVGVASAVTLVILSIIVVVVFIGIIQLYNFIHKEYYVNLQIYNWDAKNDWDIIRQSEGNATIPSDKPDEDTKNLSIKLKKLNEVIPPPGFTPIEPLDCTCSYATVIWTNVNKWLEGLSVALQFQKNKGEFIWAFNCPFVANNQQKAEDAMLTSEGLDNYRVYPNWNPHPLDFQIITYDGTPISCSMDALSGDSNNLYNAVINIGK</sequence>
<dbReference type="AlphaFoldDB" id="A0AAU7FL19"/>
<gene>
    <name evidence="2" type="ORF">ABG082_02985</name>
</gene>
<dbReference type="RefSeq" id="WP_348936510.1">
    <property type="nucleotide sequence ID" value="NZ_CP157353.1"/>
</dbReference>